<dbReference type="Gene3D" id="2.60.40.10">
    <property type="entry name" value="Immunoglobulins"/>
    <property type="match status" value="1"/>
</dbReference>
<dbReference type="InterPro" id="IPR000644">
    <property type="entry name" value="CBS_dom"/>
</dbReference>
<evidence type="ECO:0000256" key="3">
    <source>
        <dbReference type="PROSITE-ProRule" id="PRU00703"/>
    </source>
</evidence>
<dbReference type="SUPFAM" id="SSF54631">
    <property type="entry name" value="CBS-domain pair"/>
    <property type="match status" value="2"/>
</dbReference>
<dbReference type="Pfam" id="PF00571">
    <property type="entry name" value="CBS"/>
    <property type="match status" value="2"/>
</dbReference>
<dbReference type="PANTHER" id="PTHR13780">
    <property type="entry name" value="AMP-ACTIVATED PROTEIN KINASE, GAMMA REGULATORY SUBUNIT"/>
    <property type="match status" value="1"/>
</dbReference>
<dbReference type="InterPro" id="IPR032640">
    <property type="entry name" value="AMPK1_CBM"/>
</dbReference>
<name>A0ABR0WM06_REHGL</name>
<keyword evidence="6" id="KW-1185">Reference proteome</keyword>
<dbReference type="PROSITE" id="PS51371">
    <property type="entry name" value="CBS"/>
    <property type="match status" value="3"/>
</dbReference>
<feature type="domain" description="CBS" evidence="4">
    <location>
        <begin position="413"/>
        <end position="467"/>
    </location>
</feature>
<dbReference type="SMART" id="SM00116">
    <property type="entry name" value="CBS"/>
    <property type="match status" value="4"/>
</dbReference>
<evidence type="ECO:0000256" key="2">
    <source>
        <dbReference type="ARBA" id="ARBA00023122"/>
    </source>
</evidence>
<accession>A0ABR0WM06</accession>
<feature type="domain" description="CBS" evidence="4">
    <location>
        <begin position="153"/>
        <end position="216"/>
    </location>
</feature>
<dbReference type="Proteomes" id="UP001318860">
    <property type="component" value="Unassembled WGS sequence"/>
</dbReference>
<evidence type="ECO:0000256" key="1">
    <source>
        <dbReference type="ARBA" id="ARBA00022737"/>
    </source>
</evidence>
<gene>
    <name evidence="5" type="ORF">DH2020_018838</name>
</gene>
<dbReference type="EMBL" id="JABTTQ020000010">
    <property type="protein sequence ID" value="KAK6147926.1"/>
    <property type="molecule type" value="Genomic_DNA"/>
</dbReference>
<dbReference type="Gene3D" id="3.10.580.10">
    <property type="entry name" value="CBS-domain"/>
    <property type="match status" value="2"/>
</dbReference>
<reference evidence="5 6" key="1">
    <citation type="journal article" date="2021" name="Comput. Struct. Biotechnol. J.">
        <title>De novo genome assembly of the potent medicinal plant Rehmannia glutinosa using nanopore technology.</title>
        <authorList>
            <person name="Ma L."/>
            <person name="Dong C."/>
            <person name="Song C."/>
            <person name="Wang X."/>
            <person name="Zheng X."/>
            <person name="Niu Y."/>
            <person name="Chen S."/>
            <person name="Feng W."/>
        </authorList>
    </citation>
    <scope>NUCLEOTIDE SEQUENCE [LARGE SCALE GENOMIC DNA]</scope>
    <source>
        <strain evidence="5">DH-2019</strain>
    </source>
</reference>
<proteinExistence type="predicted"/>
<dbReference type="PANTHER" id="PTHR13780:SF131">
    <property type="entry name" value="SUCROSE NONFERMENTING 4-LIKE PROTEIN ISOFORM X1"/>
    <property type="match status" value="1"/>
</dbReference>
<keyword evidence="1" id="KW-0677">Repeat</keyword>
<keyword evidence="2 3" id="KW-0129">CBS domain</keyword>
<dbReference type="Pfam" id="PF16561">
    <property type="entry name" value="AMPK1_CBM"/>
    <property type="match status" value="1"/>
</dbReference>
<sequence>MVLTPFTWRYGGHQVFLSGSFNGWSGRIPMILVEGSDTIFQRIIDLRPGCYQYKFLVDGTWLVDQQQICDPDEYGTINNIVLVSGPEFSSPDLNAEAFQPSTSQVNARVVPSVQGSSSRGPLGEPFLQFSDSEIDVFRQVLSMHLLSSTTYELIPISGKVFALDVEVDVEQAFHVMFDLGLTVVPMWDDNNEQMAGMLTASDYILILLQLHRNHAMFEAQTVSAWKGWKLQHHRDIIESMVPLQRRPLIHVYALPNAGPDDSLADVASRILQNDISAVPIIHSVNGSSSRLLHIACLAGILENVCSHFKNHLGYLTLLQQPVGYLPVGTWAIEVRRGYGRPLLTLSPNDPLSSALTLLLEARISSIPIVDDGGHFVNMYSRSDITSLAKDNIYTRIQLDQMTVSQALELNGERGRNRYQTCTRFDSLYRVMELLSEPDVRRLVVVEASSRRVEGVITLRDVFEFFSR</sequence>
<dbReference type="InterPro" id="IPR046342">
    <property type="entry name" value="CBS_dom_sf"/>
</dbReference>
<dbReference type="CDD" id="cd02859">
    <property type="entry name" value="E_set_AMPKbeta_like_N"/>
    <property type="match status" value="1"/>
</dbReference>
<feature type="domain" description="CBS" evidence="4">
    <location>
        <begin position="338"/>
        <end position="394"/>
    </location>
</feature>
<dbReference type="InterPro" id="IPR014756">
    <property type="entry name" value="Ig_E-set"/>
</dbReference>
<dbReference type="SUPFAM" id="SSF81296">
    <property type="entry name" value="E set domains"/>
    <property type="match status" value="1"/>
</dbReference>
<protein>
    <recommendedName>
        <fullName evidence="4">CBS domain-containing protein</fullName>
    </recommendedName>
</protein>
<organism evidence="5 6">
    <name type="scientific">Rehmannia glutinosa</name>
    <name type="common">Chinese foxglove</name>
    <dbReference type="NCBI Taxonomy" id="99300"/>
    <lineage>
        <taxon>Eukaryota</taxon>
        <taxon>Viridiplantae</taxon>
        <taxon>Streptophyta</taxon>
        <taxon>Embryophyta</taxon>
        <taxon>Tracheophyta</taxon>
        <taxon>Spermatophyta</taxon>
        <taxon>Magnoliopsida</taxon>
        <taxon>eudicotyledons</taxon>
        <taxon>Gunneridae</taxon>
        <taxon>Pentapetalae</taxon>
        <taxon>asterids</taxon>
        <taxon>lamiids</taxon>
        <taxon>Lamiales</taxon>
        <taxon>Orobanchaceae</taxon>
        <taxon>Rehmannieae</taxon>
        <taxon>Rehmannia</taxon>
    </lineage>
</organism>
<dbReference type="InterPro" id="IPR013783">
    <property type="entry name" value="Ig-like_fold"/>
</dbReference>
<evidence type="ECO:0000313" key="6">
    <source>
        <dbReference type="Proteomes" id="UP001318860"/>
    </source>
</evidence>
<evidence type="ECO:0000313" key="5">
    <source>
        <dbReference type="EMBL" id="KAK6147926.1"/>
    </source>
</evidence>
<dbReference type="InterPro" id="IPR050511">
    <property type="entry name" value="AMPK_gamma/SDS23_families"/>
</dbReference>
<comment type="caution">
    <text evidence="5">The sequence shown here is derived from an EMBL/GenBank/DDBJ whole genome shotgun (WGS) entry which is preliminary data.</text>
</comment>
<evidence type="ECO:0000259" key="4">
    <source>
        <dbReference type="PROSITE" id="PS51371"/>
    </source>
</evidence>